<dbReference type="PROSITE" id="PS00191">
    <property type="entry name" value="CYTOCHROME_B5_1"/>
    <property type="match status" value="1"/>
</dbReference>
<comment type="caution">
    <text evidence="7">The sequence shown here is derived from an EMBL/GenBank/DDBJ whole genome shotgun (WGS) entry which is preliminary data.</text>
</comment>
<dbReference type="PANTHER" id="PTHR19359">
    <property type="entry name" value="CYTOCHROME B5"/>
    <property type="match status" value="1"/>
</dbReference>
<evidence type="ECO:0000256" key="3">
    <source>
        <dbReference type="ARBA" id="ARBA00023004"/>
    </source>
</evidence>
<organism evidence="7 8">
    <name type="scientific">Aphanomyces euteiches</name>
    <dbReference type="NCBI Taxonomy" id="100861"/>
    <lineage>
        <taxon>Eukaryota</taxon>
        <taxon>Sar</taxon>
        <taxon>Stramenopiles</taxon>
        <taxon>Oomycota</taxon>
        <taxon>Saprolegniomycetes</taxon>
        <taxon>Saprolegniales</taxon>
        <taxon>Verrucalvaceae</taxon>
        <taxon>Aphanomyces</taxon>
    </lineage>
</organism>
<accession>A0A6G0XV40</accession>
<evidence type="ECO:0000313" key="8">
    <source>
        <dbReference type="Proteomes" id="UP000481153"/>
    </source>
</evidence>
<name>A0A6G0XV40_9STRA</name>
<keyword evidence="3 5" id="KW-0408">Iron</keyword>
<dbReference type="InterPro" id="IPR050668">
    <property type="entry name" value="Cytochrome_b5"/>
</dbReference>
<dbReference type="Proteomes" id="UP000481153">
    <property type="component" value="Unassembled WGS sequence"/>
</dbReference>
<keyword evidence="5" id="KW-0472">Membrane</keyword>
<dbReference type="SUPFAM" id="SSF55856">
    <property type="entry name" value="Cytochrome b5-like heme/steroid binding domain"/>
    <property type="match status" value="1"/>
</dbReference>
<dbReference type="GO" id="GO:0020037">
    <property type="term" value="F:heme binding"/>
    <property type="evidence" value="ECO:0007669"/>
    <property type="project" value="UniProtKB-UniRule"/>
</dbReference>
<dbReference type="PROSITE" id="PS50255">
    <property type="entry name" value="CYTOCHROME_B5_2"/>
    <property type="match status" value="1"/>
</dbReference>
<feature type="transmembrane region" description="Helical" evidence="5">
    <location>
        <begin position="6"/>
        <end position="23"/>
    </location>
</feature>
<dbReference type="Pfam" id="PF00173">
    <property type="entry name" value="Cyt-b5"/>
    <property type="match status" value="1"/>
</dbReference>
<keyword evidence="1 5" id="KW-0349">Heme</keyword>
<dbReference type="SMART" id="SM01117">
    <property type="entry name" value="Cyt-b5"/>
    <property type="match status" value="1"/>
</dbReference>
<keyword evidence="8" id="KW-1185">Reference proteome</keyword>
<evidence type="ECO:0000313" key="7">
    <source>
        <dbReference type="EMBL" id="KAF0744541.1"/>
    </source>
</evidence>
<comment type="similarity">
    <text evidence="4 5">Belongs to the cytochrome b5 family.</text>
</comment>
<keyword evidence="5" id="KW-1133">Transmembrane helix</keyword>
<reference evidence="7 8" key="1">
    <citation type="submission" date="2019-07" db="EMBL/GenBank/DDBJ databases">
        <title>Genomics analysis of Aphanomyces spp. identifies a new class of oomycete effector associated with host adaptation.</title>
        <authorList>
            <person name="Gaulin E."/>
        </authorList>
    </citation>
    <scope>NUCLEOTIDE SEQUENCE [LARGE SCALE GENOMIC DNA]</scope>
    <source>
        <strain evidence="7 8">ATCC 201684</strain>
    </source>
</reference>
<keyword evidence="5" id="KW-0812">Transmembrane</keyword>
<dbReference type="InterPro" id="IPR036400">
    <property type="entry name" value="Cyt_B5-like_heme/steroid_sf"/>
</dbReference>
<sequence>MSSDSTAIVIGTIAAVLLVFFILRSKSNNALNELKDVPKKKPEYLNREYKKYTRAEVAKHNTEEDAWFIVKNKVYNITEYVEDHPGGLSILNDVGGDATEGFYGPQHPPTVAEHILEYLIGELED</sequence>
<dbReference type="VEuPathDB" id="FungiDB:AeMF1_009245"/>
<dbReference type="PANTHER" id="PTHR19359:SF95">
    <property type="entry name" value="CYTOCHROME B5 TYPE B"/>
    <property type="match status" value="1"/>
</dbReference>
<dbReference type="GO" id="GO:0016020">
    <property type="term" value="C:membrane"/>
    <property type="evidence" value="ECO:0007669"/>
    <property type="project" value="TreeGrafter"/>
</dbReference>
<dbReference type="GO" id="GO:0046872">
    <property type="term" value="F:metal ion binding"/>
    <property type="evidence" value="ECO:0007669"/>
    <property type="project" value="UniProtKB-UniRule"/>
</dbReference>
<evidence type="ECO:0000256" key="1">
    <source>
        <dbReference type="ARBA" id="ARBA00022617"/>
    </source>
</evidence>
<evidence type="ECO:0000256" key="4">
    <source>
        <dbReference type="ARBA" id="ARBA00038168"/>
    </source>
</evidence>
<dbReference type="InterPro" id="IPR018506">
    <property type="entry name" value="Cyt_B5_heme-BS"/>
</dbReference>
<dbReference type="Gene3D" id="3.10.120.10">
    <property type="entry name" value="Cytochrome b5-like heme/steroid binding domain"/>
    <property type="match status" value="1"/>
</dbReference>
<dbReference type="InterPro" id="IPR001199">
    <property type="entry name" value="Cyt_B5-like_heme/steroid-bd"/>
</dbReference>
<evidence type="ECO:0000256" key="5">
    <source>
        <dbReference type="RuleBase" id="RU362121"/>
    </source>
</evidence>
<protein>
    <recommendedName>
        <fullName evidence="6">Cytochrome b5 heme-binding domain-containing protein</fullName>
    </recommendedName>
</protein>
<dbReference type="AlphaFoldDB" id="A0A6G0XV40"/>
<dbReference type="EMBL" id="VJMJ01000009">
    <property type="protein sequence ID" value="KAF0744541.1"/>
    <property type="molecule type" value="Genomic_DNA"/>
</dbReference>
<keyword evidence="2 5" id="KW-0479">Metal-binding</keyword>
<evidence type="ECO:0000259" key="6">
    <source>
        <dbReference type="PROSITE" id="PS50255"/>
    </source>
</evidence>
<gene>
    <name evidence="7" type="ORF">Ae201684_001015</name>
</gene>
<proteinExistence type="inferred from homology"/>
<evidence type="ECO:0000256" key="2">
    <source>
        <dbReference type="ARBA" id="ARBA00022723"/>
    </source>
</evidence>
<feature type="domain" description="Cytochrome b5 heme-binding" evidence="6">
    <location>
        <begin position="49"/>
        <end position="124"/>
    </location>
</feature>